<evidence type="ECO:0000313" key="1">
    <source>
        <dbReference type="EMBL" id="GHA19274.1"/>
    </source>
</evidence>
<protein>
    <submittedName>
        <fullName evidence="1">Uncharacterized protein</fullName>
    </submittedName>
</protein>
<proteinExistence type="predicted"/>
<name>A0A918VSQ1_9HYPH</name>
<dbReference type="AlphaFoldDB" id="A0A918VSQ1"/>
<reference evidence="1" key="1">
    <citation type="journal article" date="2014" name="Int. J. Syst. Evol. Microbiol.">
        <title>Complete genome sequence of Corynebacterium casei LMG S-19264T (=DSM 44701T), isolated from a smear-ripened cheese.</title>
        <authorList>
            <consortium name="US DOE Joint Genome Institute (JGI-PGF)"/>
            <person name="Walter F."/>
            <person name="Albersmeier A."/>
            <person name="Kalinowski J."/>
            <person name="Ruckert C."/>
        </authorList>
    </citation>
    <scope>NUCLEOTIDE SEQUENCE</scope>
    <source>
        <strain evidence="1">KCTC 32437</strain>
    </source>
</reference>
<accession>A0A918VSQ1</accession>
<sequence>MDFHLDRKLKYISEPQHKGLYSWGIAEVDEAGEQVGPDMIPWGWSLNFTATRISLGNSLRISPVNLRDKAGESTVTDSRSIHAVLKPGFKRDEKVFGATSYFMFGTDRPVEEFALEIAPFEGEISKEECSAWGTVSYTSEIDFRYQKHPDYLSFYLLMKPETFVRYAALIAQRAVSEAVLRVGSVEGFYSEWSPGISTTKVKILTHGKEQEVQVPEGADNVPLRLGKVAEAQFSMNCHMDLETEGDFP</sequence>
<comment type="caution">
    <text evidence="1">The sequence shown here is derived from an EMBL/GenBank/DDBJ whole genome shotgun (WGS) entry which is preliminary data.</text>
</comment>
<dbReference type="Proteomes" id="UP000646579">
    <property type="component" value="Unassembled WGS sequence"/>
</dbReference>
<organism evidence="1 2">
    <name type="scientific">Devosia pacifica</name>
    <dbReference type="NCBI Taxonomy" id="1335967"/>
    <lineage>
        <taxon>Bacteria</taxon>
        <taxon>Pseudomonadati</taxon>
        <taxon>Pseudomonadota</taxon>
        <taxon>Alphaproteobacteria</taxon>
        <taxon>Hyphomicrobiales</taxon>
        <taxon>Devosiaceae</taxon>
        <taxon>Devosia</taxon>
    </lineage>
</organism>
<dbReference type="RefSeq" id="WP_189424499.1">
    <property type="nucleotide sequence ID" value="NZ_BMZE01000001.1"/>
</dbReference>
<evidence type="ECO:0000313" key="2">
    <source>
        <dbReference type="Proteomes" id="UP000646579"/>
    </source>
</evidence>
<dbReference type="EMBL" id="BMZE01000001">
    <property type="protein sequence ID" value="GHA19274.1"/>
    <property type="molecule type" value="Genomic_DNA"/>
</dbReference>
<reference evidence="1" key="2">
    <citation type="submission" date="2020-09" db="EMBL/GenBank/DDBJ databases">
        <authorList>
            <person name="Sun Q."/>
            <person name="Kim S."/>
        </authorList>
    </citation>
    <scope>NUCLEOTIDE SEQUENCE</scope>
    <source>
        <strain evidence="1">KCTC 32437</strain>
    </source>
</reference>
<gene>
    <name evidence="1" type="ORF">GCM10007989_13470</name>
</gene>
<keyword evidence="2" id="KW-1185">Reference proteome</keyword>